<evidence type="ECO:0000313" key="7">
    <source>
        <dbReference type="EMBL" id="KYH29509.1"/>
    </source>
</evidence>
<organism evidence="7 8">
    <name type="scientific">Clostridium colicanis DSM 13634</name>
    <dbReference type="NCBI Taxonomy" id="1121305"/>
    <lineage>
        <taxon>Bacteria</taxon>
        <taxon>Bacillati</taxon>
        <taxon>Bacillota</taxon>
        <taxon>Clostridia</taxon>
        <taxon>Eubacteriales</taxon>
        <taxon>Clostridiaceae</taxon>
        <taxon>Clostridium</taxon>
    </lineage>
</organism>
<feature type="domain" description="PFL" evidence="6">
    <location>
        <begin position="15"/>
        <end position="727"/>
    </location>
</feature>
<protein>
    <submittedName>
        <fullName evidence="7">4-hydroxyphenylacetate decarboxylase large subunit</fullName>
        <ecNumber evidence="7">4.1.1.83</ecNumber>
    </submittedName>
</protein>
<sequence length="854" mass="95355">MNEVLNKNYNLPKSKRIDKLINDLYTVTPEIEAQRAILITESYKETEAYPIIIRRAKALEKILNEMDIVIRDGELIVGNLTKRPRAASVFPEFSNKWLLDEFETLAKRKGDVFLISEDTKSKLKEVFKYWDGKTTNELATELMFKETKEAMNAGVFTVGNYYFNGVGHISVDYAKVLAKGFNGIIAEAEEERERSDKTDPNYIKKEQFLEAVIITSKAAINFAKRFADLAKKLAEETTDNDRRLELLQIAENCKRVPGNPATTFYEALQSFWFVQAIIQIESNGHSISPMRFDQYMYPYFKKELDAKTITMEKAQELLDCLWVKFNDVNKVRDEASTKGFGGYPMFQNLIVGGQTSEGLDATNELSFMCLEATAHTKLPQPSISIRAWSKTPDELLLKAAEVSRLGLGMPAYYNDEVIIPSLVNRGLSIEDARDYGIIGCVEPQKGGKTEGWHDAAFFNMVKVLEITINNGMDNGKQIGPKTGEFTSFKSFDEFMSAYKTQMEYFVKLLVNADNSVDIAHGQRAPLPFLSSMVDNCIVKGKSVEEGGAYYNFTGPQGVGVANVADSLEVIKKLVFEENKVSLATLKDALDTNFGETKANPIAELANSINGVNGIQNLTREDIMKVIEKLIFEEKKISLEDLNHGKDINLGGYGHKESLRQMLINRAPKYGNDIDEVDDLAREVALLYCREVEKYTNPRGGKFQPGLYPVSANVSMGEQTGATPDGRKAGEPLADGVSPISGRDKNGPTAAANSVAKLDHFIASNGTLFNQKFHPSALEGQTGLQNLSALVRGFFDNKGMHVQFNVVSRETLVDAQKNPDKYKNLVVRVAGYSAHFTSLDKSIQDDIIRRTEHSF</sequence>
<dbReference type="CDD" id="cd01677">
    <property type="entry name" value="PFL2_DhaB_BssA"/>
    <property type="match status" value="1"/>
</dbReference>
<evidence type="ECO:0000259" key="5">
    <source>
        <dbReference type="PROSITE" id="PS51149"/>
    </source>
</evidence>
<dbReference type="AlphaFoldDB" id="A0A151APF4"/>
<dbReference type="Pfam" id="PF01228">
    <property type="entry name" value="Gly_radical"/>
    <property type="match status" value="1"/>
</dbReference>
<keyword evidence="2 7" id="KW-0456">Lyase</keyword>
<dbReference type="Proteomes" id="UP000075374">
    <property type="component" value="Unassembled WGS sequence"/>
</dbReference>
<evidence type="ECO:0000256" key="4">
    <source>
        <dbReference type="PROSITE-ProRule" id="PRU00493"/>
    </source>
</evidence>
<dbReference type="SUPFAM" id="SSF51998">
    <property type="entry name" value="PFL-like glycyl radical enzymes"/>
    <property type="match status" value="1"/>
</dbReference>
<dbReference type="InterPro" id="IPR001150">
    <property type="entry name" value="Gly_radical"/>
</dbReference>
<feature type="modified residue" description="Glycine radical" evidence="3 4">
    <location>
        <position position="830"/>
    </location>
</feature>
<comment type="caution">
    <text evidence="7">The sequence shown here is derived from an EMBL/GenBank/DDBJ whole genome shotgun (WGS) entry which is preliminary data.</text>
</comment>
<accession>A0A151APF4</accession>
<dbReference type="PANTHER" id="PTHR43641:SF2">
    <property type="entry name" value="DEHYDRATASE YBIW-RELATED"/>
    <property type="match status" value="1"/>
</dbReference>
<dbReference type="PATRIC" id="fig|1121305.3.peg.751"/>
<dbReference type="PROSITE" id="PS51149">
    <property type="entry name" value="GLY_RADICAL_2"/>
    <property type="match status" value="1"/>
</dbReference>
<dbReference type="EMBL" id="LTBB01000003">
    <property type="protein sequence ID" value="KYH29509.1"/>
    <property type="molecule type" value="Genomic_DNA"/>
</dbReference>
<dbReference type="RefSeq" id="WP_061857660.1">
    <property type="nucleotide sequence ID" value="NZ_LTBB01000003.1"/>
</dbReference>
<dbReference type="Gene3D" id="3.20.70.20">
    <property type="match status" value="2"/>
</dbReference>
<keyword evidence="1 3" id="KW-0556">Organic radical</keyword>
<evidence type="ECO:0000259" key="6">
    <source>
        <dbReference type="PROSITE" id="PS51554"/>
    </source>
</evidence>
<evidence type="ECO:0000256" key="2">
    <source>
        <dbReference type="ARBA" id="ARBA00023239"/>
    </source>
</evidence>
<feature type="domain" description="Glycine radical" evidence="5">
    <location>
        <begin position="734"/>
        <end position="854"/>
    </location>
</feature>
<reference evidence="7 8" key="1">
    <citation type="submission" date="2016-02" db="EMBL/GenBank/DDBJ databases">
        <title>Genome sequence of Clostridium colicanis DSM 13634.</title>
        <authorList>
            <person name="Poehlein A."/>
            <person name="Daniel R."/>
        </authorList>
    </citation>
    <scope>NUCLEOTIDE SEQUENCE [LARGE SCALE GENOMIC DNA]</scope>
    <source>
        <strain evidence="7 8">DSM 13634</strain>
    </source>
</reference>
<proteinExistence type="predicted"/>
<dbReference type="STRING" id="1121305.CLCOL_07400"/>
<dbReference type="InterPro" id="IPR004184">
    <property type="entry name" value="PFL_dom"/>
</dbReference>
<dbReference type="Pfam" id="PF02901">
    <property type="entry name" value="PFL-like"/>
    <property type="match status" value="2"/>
</dbReference>
<gene>
    <name evidence="7" type="primary">csdB</name>
    <name evidence="7" type="ORF">CLCOL_07400</name>
</gene>
<dbReference type="InterPro" id="IPR019777">
    <property type="entry name" value="Form_AcTrfase_GR_CS"/>
</dbReference>
<dbReference type="GO" id="GO:0005829">
    <property type="term" value="C:cytosol"/>
    <property type="evidence" value="ECO:0007669"/>
    <property type="project" value="TreeGrafter"/>
</dbReference>
<evidence type="ECO:0000256" key="3">
    <source>
        <dbReference type="PIRSR" id="PIRSR000379-2"/>
    </source>
</evidence>
<dbReference type="PROSITE" id="PS51554">
    <property type="entry name" value="PFL"/>
    <property type="match status" value="1"/>
</dbReference>
<dbReference type="InterPro" id="IPR051215">
    <property type="entry name" value="GRE"/>
</dbReference>
<evidence type="ECO:0000313" key="8">
    <source>
        <dbReference type="Proteomes" id="UP000075374"/>
    </source>
</evidence>
<dbReference type="GO" id="GO:0043722">
    <property type="term" value="F:4-hydroxyphenylacetate decarboxylase activity"/>
    <property type="evidence" value="ECO:0007669"/>
    <property type="project" value="UniProtKB-EC"/>
</dbReference>
<dbReference type="EC" id="4.1.1.83" evidence="7"/>
<dbReference type="PROSITE" id="PS00850">
    <property type="entry name" value="GLY_RADICAL_1"/>
    <property type="match status" value="1"/>
</dbReference>
<dbReference type="PANTHER" id="PTHR43641">
    <property type="entry name" value="FORMATE ACETYLTRANSFERASE 3-RELATED"/>
    <property type="match status" value="1"/>
</dbReference>
<name>A0A151APF4_9CLOT</name>
<evidence type="ECO:0000256" key="1">
    <source>
        <dbReference type="ARBA" id="ARBA00022818"/>
    </source>
</evidence>
<dbReference type="PIRSF" id="PIRSF000379">
    <property type="entry name" value="For_Ac_trans_1"/>
    <property type="match status" value="1"/>
</dbReference>
<keyword evidence="8" id="KW-1185">Reference proteome</keyword>